<evidence type="ECO:0000256" key="1">
    <source>
        <dbReference type="SAM" id="Phobius"/>
    </source>
</evidence>
<protein>
    <submittedName>
        <fullName evidence="2">Uncharacterized protein</fullName>
    </submittedName>
</protein>
<name>A0AA40AHS9_9PEZI</name>
<feature type="non-terminal residue" evidence="2">
    <location>
        <position position="1"/>
    </location>
</feature>
<proteinExistence type="predicted"/>
<dbReference type="Proteomes" id="UP001172102">
    <property type="component" value="Unassembled WGS sequence"/>
</dbReference>
<comment type="caution">
    <text evidence="2">The sequence shown here is derived from an EMBL/GenBank/DDBJ whole genome shotgun (WGS) entry which is preliminary data.</text>
</comment>
<dbReference type="EMBL" id="JAUKUA010000004">
    <property type="protein sequence ID" value="KAK0716110.1"/>
    <property type="molecule type" value="Genomic_DNA"/>
</dbReference>
<feature type="transmembrane region" description="Helical" evidence="1">
    <location>
        <begin position="12"/>
        <end position="39"/>
    </location>
</feature>
<keyword evidence="1" id="KW-1133">Transmembrane helix</keyword>
<keyword evidence="1" id="KW-0472">Membrane</keyword>
<sequence length="58" mass="6294">GSMGRLWGSLSFLLIVSGWLLDRVILVSLCHFSLAFSLCSGLRIDVSRSAVSSYCKVS</sequence>
<reference evidence="2" key="1">
    <citation type="submission" date="2023-06" db="EMBL/GenBank/DDBJ databases">
        <title>Genome-scale phylogeny and comparative genomics of the fungal order Sordariales.</title>
        <authorList>
            <consortium name="Lawrence Berkeley National Laboratory"/>
            <person name="Hensen N."/>
            <person name="Bonometti L."/>
            <person name="Westerberg I."/>
            <person name="Brannstrom I.O."/>
            <person name="Guillou S."/>
            <person name="Cros-Aarteil S."/>
            <person name="Calhoun S."/>
            <person name="Haridas S."/>
            <person name="Kuo A."/>
            <person name="Mondo S."/>
            <person name="Pangilinan J."/>
            <person name="Riley R."/>
            <person name="Labutti K."/>
            <person name="Andreopoulos B."/>
            <person name="Lipzen A."/>
            <person name="Chen C."/>
            <person name="Yanf M."/>
            <person name="Daum C."/>
            <person name="Ng V."/>
            <person name="Clum A."/>
            <person name="Steindorff A."/>
            <person name="Ohm R."/>
            <person name="Martin F."/>
            <person name="Silar P."/>
            <person name="Natvig D."/>
            <person name="Lalanne C."/>
            <person name="Gautier V."/>
            <person name="Ament-Velasquez S.L."/>
            <person name="Kruys A."/>
            <person name="Hutchinson M.I."/>
            <person name="Powell A.J."/>
            <person name="Barry K."/>
            <person name="Miller A.N."/>
            <person name="Grigoriev I.V."/>
            <person name="Debuchy R."/>
            <person name="Gladieux P."/>
            <person name="Thoren M.H."/>
            <person name="Johannesson H."/>
        </authorList>
    </citation>
    <scope>NUCLEOTIDE SEQUENCE</scope>
    <source>
        <strain evidence="2">SMH4607-1</strain>
    </source>
</reference>
<evidence type="ECO:0000313" key="3">
    <source>
        <dbReference type="Proteomes" id="UP001172102"/>
    </source>
</evidence>
<dbReference type="AlphaFoldDB" id="A0AA40AHS9"/>
<keyword evidence="1" id="KW-0812">Transmembrane</keyword>
<gene>
    <name evidence="2" type="ORF">B0H67DRAFT_582416</name>
</gene>
<accession>A0AA40AHS9</accession>
<evidence type="ECO:0000313" key="2">
    <source>
        <dbReference type="EMBL" id="KAK0716110.1"/>
    </source>
</evidence>
<keyword evidence="3" id="KW-1185">Reference proteome</keyword>
<organism evidence="2 3">
    <name type="scientific">Lasiosphaeris hirsuta</name>
    <dbReference type="NCBI Taxonomy" id="260670"/>
    <lineage>
        <taxon>Eukaryota</taxon>
        <taxon>Fungi</taxon>
        <taxon>Dikarya</taxon>
        <taxon>Ascomycota</taxon>
        <taxon>Pezizomycotina</taxon>
        <taxon>Sordariomycetes</taxon>
        <taxon>Sordariomycetidae</taxon>
        <taxon>Sordariales</taxon>
        <taxon>Lasiosphaeriaceae</taxon>
        <taxon>Lasiosphaeris</taxon>
    </lineage>
</organism>